<reference evidence="1 2" key="1">
    <citation type="journal article" date="2024" name="Nat. Commun.">
        <title>Phylogenomics reveals the evolutionary origins of lichenization in chlorophyte algae.</title>
        <authorList>
            <person name="Puginier C."/>
            <person name="Libourel C."/>
            <person name="Otte J."/>
            <person name="Skaloud P."/>
            <person name="Haon M."/>
            <person name="Grisel S."/>
            <person name="Petersen M."/>
            <person name="Berrin J.G."/>
            <person name="Delaux P.M."/>
            <person name="Dal Grande F."/>
            <person name="Keller J."/>
        </authorList>
    </citation>
    <scope>NUCLEOTIDE SEQUENCE [LARGE SCALE GENOMIC DNA]</scope>
    <source>
        <strain evidence="1 2">SAG 2036</strain>
    </source>
</reference>
<proteinExistence type="predicted"/>
<comment type="caution">
    <text evidence="1">The sequence shown here is derived from an EMBL/GenBank/DDBJ whole genome shotgun (WGS) entry which is preliminary data.</text>
</comment>
<name>A0AAW1PRT1_9CHLO</name>
<protein>
    <submittedName>
        <fullName evidence="1">Uncharacterized protein</fullName>
    </submittedName>
</protein>
<evidence type="ECO:0000313" key="2">
    <source>
        <dbReference type="Proteomes" id="UP001465755"/>
    </source>
</evidence>
<dbReference type="EMBL" id="JALJOQ010000014">
    <property type="protein sequence ID" value="KAK9810829.1"/>
    <property type="molecule type" value="Genomic_DNA"/>
</dbReference>
<evidence type="ECO:0000313" key="1">
    <source>
        <dbReference type="EMBL" id="KAK9810829.1"/>
    </source>
</evidence>
<dbReference type="Proteomes" id="UP001465755">
    <property type="component" value="Unassembled WGS sequence"/>
</dbReference>
<accession>A0AAW1PRT1</accession>
<sequence>MAAAATMMASADDQHIDIPLPCIPLVNPIDYTPELCTARVTRDLIANSNVAALNIFLPADQRSKLTCDGSTDPPTISMPDLPWPLFHDCKEVDPDGLINHYVMRQGLHGAAARTGMLHLSAALCKHGFNSTTVFEQASNLIQSLQKAVTRDCNCLVMEMPVLKASRFDCALHYTFYMVYLRKHAPDINGVGQLSQHFIDTMHGDDAAWDEASRLYAAQPLEYLSEMRDIALQNPLVESQAIALAKAFCSKLHSGFIHPCIFLSWLVHLHNVGPEQDSPGRELWELFTIPVRTDPESTADHFSEEHRPRSATVMKLGQQMLASNRILIEVGEDEEHYVCPFLINIGTHGMR</sequence>
<dbReference type="AlphaFoldDB" id="A0AAW1PRT1"/>
<keyword evidence="2" id="KW-1185">Reference proteome</keyword>
<organism evidence="1 2">
    <name type="scientific">Symbiochloris irregularis</name>
    <dbReference type="NCBI Taxonomy" id="706552"/>
    <lineage>
        <taxon>Eukaryota</taxon>
        <taxon>Viridiplantae</taxon>
        <taxon>Chlorophyta</taxon>
        <taxon>core chlorophytes</taxon>
        <taxon>Trebouxiophyceae</taxon>
        <taxon>Trebouxiales</taxon>
        <taxon>Trebouxiaceae</taxon>
        <taxon>Symbiochloris</taxon>
    </lineage>
</organism>
<gene>
    <name evidence="1" type="ORF">WJX73_010505</name>
</gene>